<organism evidence="1 2">
    <name type="scientific">Agrobacterium tumefaciens</name>
    <dbReference type="NCBI Taxonomy" id="358"/>
    <lineage>
        <taxon>Bacteria</taxon>
        <taxon>Pseudomonadati</taxon>
        <taxon>Pseudomonadota</taxon>
        <taxon>Alphaproteobacteria</taxon>
        <taxon>Hyphomicrobiales</taxon>
        <taxon>Rhizobiaceae</taxon>
        <taxon>Rhizobium/Agrobacterium group</taxon>
        <taxon>Agrobacterium</taxon>
        <taxon>Agrobacterium tumefaciens complex</taxon>
    </lineage>
</organism>
<dbReference type="RefSeq" id="WP_063950187.1">
    <property type="nucleotide sequence ID" value="NZ_LXPS01000036.1"/>
</dbReference>
<proteinExistence type="predicted"/>
<dbReference type="AlphaFoldDB" id="A0A176X1B1"/>
<evidence type="ECO:0000313" key="2">
    <source>
        <dbReference type="Proteomes" id="UP000077098"/>
    </source>
</evidence>
<reference evidence="1 2" key="1">
    <citation type="submission" date="2016-05" db="EMBL/GenBank/DDBJ databases">
        <authorList>
            <person name="Lavstsen T."/>
            <person name="Jespersen J.S."/>
        </authorList>
    </citation>
    <scope>NUCLEOTIDE SEQUENCE [LARGE SCALE GENOMIC DNA]</scope>
    <source>
        <strain evidence="1 2">KCJ1736</strain>
    </source>
</reference>
<evidence type="ECO:0000313" key="1">
    <source>
        <dbReference type="EMBL" id="OAE40435.1"/>
    </source>
</evidence>
<sequence>MRSTGRFTILVIGEVDDLTSEIKGAWAAAHIDLLGPYTADAIINGQTLSYTAAIIDVRYDAEIMLRLTQELEEKGTPFLFYVPQTLARQEAGPYVLSAHPRDIRNIVSGLTAQQGGTFH</sequence>
<gene>
    <name evidence="1" type="ORF">A7J57_09100</name>
</gene>
<dbReference type="Proteomes" id="UP000077098">
    <property type="component" value="Unassembled WGS sequence"/>
</dbReference>
<accession>A0A176X1B1</accession>
<name>A0A176X1B1_AGRTU</name>
<dbReference type="EMBL" id="LXPS01000036">
    <property type="protein sequence ID" value="OAE40435.1"/>
    <property type="molecule type" value="Genomic_DNA"/>
</dbReference>
<comment type="caution">
    <text evidence="1">The sequence shown here is derived from an EMBL/GenBank/DDBJ whole genome shotgun (WGS) entry which is preliminary data.</text>
</comment>
<protein>
    <submittedName>
        <fullName evidence="1">Uncharacterized protein</fullName>
    </submittedName>
</protein>